<proteinExistence type="predicted"/>
<evidence type="ECO:0000313" key="7">
    <source>
        <dbReference type="EMBL" id="CRK30860.1"/>
    </source>
</evidence>
<organism evidence="7 8">
    <name type="scientific">Verticillium longisporum</name>
    <name type="common">Verticillium dahliae var. longisporum</name>
    <dbReference type="NCBI Taxonomy" id="100787"/>
    <lineage>
        <taxon>Eukaryota</taxon>
        <taxon>Fungi</taxon>
        <taxon>Dikarya</taxon>
        <taxon>Ascomycota</taxon>
        <taxon>Pezizomycotina</taxon>
        <taxon>Sordariomycetes</taxon>
        <taxon>Hypocreomycetidae</taxon>
        <taxon>Glomerellales</taxon>
        <taxon>Plectosphaerellaceae</taxon>
        <taxon>Verticillium</taxon>
    </lineage>
</organism>
<keyword evidence="3" id="KW-0915">Sodium</keyword>
<keyword evidence="6" id="KW-0812">Transmembrane</keyword>
<feature type="transmembrane region" description="Helical" evidence="6">
    <location>
        <begin position="222"/>
        <end position="243"/>
    </location>
</feature>
<reference evidence="7 8" key="1">
    <citation type="submission" date="2015-05" db="EMBL/GenBank/DDBJ databases">
        <authorList>
            <person name="Wang D.B."/>
            <person name="Wang M."/>
        </authorList>
    </citation>
    <scope>NUCLEOTIDE SEQUENCE [LARGE SCALE GENOMIC DNA]</scope>
    <source>
        <strain evidence="7">VL1</strain>
    </source>
</reference>
<dbReference type="STRING" id="100787.A0A0G4MAB5"/>
<keyword evidence="4" id="KW-0406">Ion transport</keyword>
<keyword evidence="6" id="KW-0472">Membrane</keyword>
<evidence type="ECO:0000256" key="6">
    <source>
        <dbReference type="SAM" id="Phobius"/>
    </source>
</evidence>
<keyword evidence="6" id="KW-1133">Transmembrane helix</keyword>
<keyword evidence="1" id="KW-0813">Transport</keyword>
<evidence type="ECO:0008006" key="9">
    <source>
        <dbReference type="Google" id="ProtNLM"/>
    </source>
</evidence>
<evidence type="ECO:0000256" key="4">
    <source>
        <dbReference type="ARBA" id="ARBA00023065"/>
    </source>
</evidence>
<protein>
    <recommendedName>
        <fullName evidence="9">Cation/H+ exchanger domain-containing protein</fullName>
    </recommendedName>
</protein>
<evidence type="ECO:0000256" key="2">
    <source>
        <dbReference type="ARBA" id="ARBA00022449"/>
    </source>
</evidence>
<dbReference type="AlphaFoldDB" id="A0A0G4MAB5"/>
<feature type="transmembrane region" description="Helical" evidence="6">
    <location>
        <begin position="32"/>
        <end position="51"/>
    </location>
</feature>
<keyword evidence="8" id="KW-1185">Reference proteome</keyword>
<evidence type="ECO:0000256" key="1">
    <source>
        <dbReference type="ARBA" id="ARBA00022448"/>
    </source>
</evidence>
<dbReference type="PANTHER" id="PTHR43562">
    <property type="entry name" value="NAPA-TYPE SODIUM/HYDROGEN ANTIPORTER"/>
    <property type="match status" value="1"/>
</dbReference>
<dbReference type="Proteomes" id="UP000044602">
    <property type="component" value="Unassembled WGS sequence"/>
</dbReference>
<gene>
    <name evidence="7" type="ORF">BN1708_005291</name>
</gene>
<name>A0A0G4MAB5_VERLO</name>
<accession>A0A0G4MAB5</accession>
<sequence>MSFCRLPTLQVNLARERHQGGRLDRLSSSLKTAFALHTSILLALLVGGTYAGTSGLFAAYIAGASISWWDLEVSTRLLVKHLVRLLSAKVGLLRVRTNHEAMQKVLLPMELKRFFEKAVNQFLKPFLFSNTKLSPVALCEGTPPAGKAVVASRPPQDRAEEVLLESMTPASQPVPALPHNASPMAFAMVARGEIGFLISALAESNGVLGRQPHEGQPSELFLVKTWAIALCTIGGPICVGLLVKRVNRLEGQKFSTEEASVLGAWGVNEI</sequence>
<evidence type="ECO:0000313" key="8">
    <source>
        <dbReference type="Proteomes" id="UP000044602"/>
    </source>
</evidence>
<evidence type="ECO:0000256" key="3">
    <source>
        <dbReference type="ARBA" id="ARBA00023053"/>
    </source>
</evidence>
<dbReference type="EMBL" id="CVQH01021529">
    <property type="protein sequence ID" value="CRK30860.1"/>
    <property type="molecule type" value="Genomic_DNA"/>
</dbReference>
<dbReference type="PANTHER" id="PTHR43562:SF3">
    <property type="entry name" value="SODIUM ION_PROTON EXCHANGER (EUROFUNG)"/>
    <property type="match status" value="1"/>
</dbReference>
<keyword evidence="5" id="KW-0739">Sodium transport</keyword>
<dbReference type="GO" id="GO:0006814">
    <property type="term" value="P:sodium ion transport"/>
    <property type="evidence" value="ECO:0007669"/>
    <property type="project" value="UniProtKB-KW"/>
</dbReference>
<keyword evidence="2" id="KW-0050">Antiport</keyword>
<evidence type="ECO:0000256" key="5">
    <source>
        <dbReference type="ARBA" id="ARBA00023201"/>
    </source>
</evidence>
<dbReference type="GO" id="GO:0015297">
    <property type="term" value="F:antiporter activity"/>
    <property type="evidence" value="ECO:0007669"/>
    <property type="project" value="UniProtKB-KW"/>
</dbReference>